<dbReference type="EMBL" id="FUWU01000029">
    <property type="protein sequence ID" value="SJZ83630.1"/>
    <property type="molecule type" value="Genomic_DNA"/>
</dbReference>
<accession>A0A1M6YCR2</accession>
<dbReference type="GO" id="GO:0019867">
    <property type="term" value="C:outer membrane"/>
    <property type="evidence" value="ECO:0007669"/>
    <property type="project" value="InterPro"/>
</dbReference>
<dbReference type="Pfam" id="PF01103">
    <property type="entry name" value="Omp85"/>
    <property type="match status" value="1"/>
</dbReference>
<sequence length="487" mass="56718">MNVRFFLIFLLMPLLLCAEEVSNVDSLSGSSNVPNTAETDESKSVSYYLTRPFAYVVQPLLDILVFPFSAPIRYVNKNDVIEKTVNALAFGKDKNIYLYPEFNLKPGTQTQMGLAYRHRNMIFRKDYFVANAALYVNSDLKFSLRYTKRNLFGSDFFVGGRANMVMDRDAGFAVPRSLTRFDTHEPFVYTDSSYGFQFRLGHPLVLVPNMDIQAQVGIEHRLYNYPDIKDTILVEHPLFDPSLRGFYQDHYQFPFSVSLTYDNTDAPFVPTRGFRISSTWTYTNVADYTGENVRPGANSKDHDYQSFDFVAQHYFYLGKDDSQYGLSVKEAREFRKFYTDFSWEETLRLWRPENIRRTLLNRRVLAVQFRLRQMWEMESGGAPFNAFFNAGGTFPLRGYTRRYSDYALKGISVEYRWPIDRLVDGVVFDEYVMYGRNWYGFDGEKLLNSWGFGIRVRKPDLYLFRVQIGFHGLNGFSVICTVAPEFQ</sequence>
<evidence type="ECO:0000256" key="3">
    <source>
        <dbReference type="SAM" id="SignalP"/>
    </source>
</evidence>
<feature type="domain" description="Bacterial surface antigen (D15)" evidence="4">
    <location>
        <begin position="137"/>
        <end position="470"/>
    </location>
</feature>
<comment type="subcellular location">
    <subcellularLocation>
        <location evidence="1">Membrane</location>
    </subcellularLocation>
</comment>
<accession>A0A1T4NW87</accession>
<dbReference type="STRING" id="28122.SAMN02745108_01727"/>
<reference evidence="5" key="2">
    <citation type="submission" date="2016-11" db="EMBL/GenBank/DDBJ databases">
        <authorList>
            <person name="Jaros S."/>
            <person name="Januszkiewicz K."/>
            <person name="Wedrychowicz H."/>
        </authorList>
    </citation>
    <scope>NUCLEOTIDE SEQUENCE [LARGE SCALE GENOMIC DNA]</scope>
    <source>
        <strain evidence="5">UWOS</strain>
    </source>
</reference>
<dbReference type="EMBL" id="FRAW01000040">
    <property type="protein sequence ID" value="SHL16028.1"/>
    <property type="molecule type" value="Genomic_DNA"/>
</dbReference>
<keyword evidence="7" id="KW-1185">Reference proteome</keyword>
<organism evidence="5 7">
    <name type="scientific">Fibrobacter intestinalis</name>
    <dbReference type="NCBI Taxonomy" id="28122"/>
    <lineage>
        <taxon>Bacteria</taxon>
        <taxon>Pseudomonadati</taxon>
        <taxon>Fibrobacterota</taxon>
        <taxon>Fibrobacteria</taxon>
        <taxon>Fibrobacterales</taxon>
        <taxon>Fibrobacteraceae</taxon>
        <taxon>Fibrobacter</taxon>
    </lineage>
</organism>
<reference evidence="7" key="1">
    <citation type="submission" date="2016-11" db="EMBL/GenBank/DDBJ databases">
        <authorList>
            <person name="Varghese N."/>
            <person name="Submissions S."/>
        </authorList>
    </citation>
    <scope>NUCLEOTIDE SEQUENCE [LARGE SCALE GENOMIC DNA]</scope>
    <source>
        <strain evidence="7">UWOS</strain>
    </source>
</reference>
<evidence type="ECO:0000313" key="6">
    <source>
        <dbReference type="EMBL" id="SJZ83630.1"/>
    </source>
</evidence>
<evidence type="ECO:0000313" key="8">
    <source>
        <dbReference type="Proteomes" id="UP000190449"/>
    </source>
</evidence>
<reference evidence="6 8" key="3">
    <citation type="submission" date="2017-02" db="EMBL/GenBank/DDBJ databases">
        <authorList>
            <person name="Peterson S.W."/>
        </authorList>
    </citation>
    <scope>NUCLEOTIDE SEQUENCE [LARGE SCALE GENOMIC DNA]</scope>
    <source>
        <strain evidence="6 8">ATCC 43854</strain>
    </source>
</reference>
<feature type="signal peptide" evidence="3">
    <location>
        <begin position="1"/>
        <end position="18"/>
    </location>
</feature>
<dbReference type="Gene3D" id="2.40.160.50">
    <property type="entry name" value="membrane protein fhac: a member of the omp85/tpsb transporter family"/>
    <property type="match status" value="1"/>
</dbReference>
<evidence type="ECO:0000259" key="4">
    <source>
        <dbReference type="Pfam" id="PF01103"/>
    </source>
</evidence>
<dbReference type="Proteomes" id="UP000184275">
    <property type="component" value="Unassembled WGS sequence"/>
</dbReference>
<dbReference type="RefSeq" id="WP_078776627.1">
    <property type="nucleotide sequence ID" value="NZ_FUWU01000029.1"/>
</dbReference>
<dbReference type="Proteomes" id="UP000190449">
    <property type="component" value="Unassembled WGS sequence"/>
</dbReference>
<evidence type="ECO:0000256" key="2">
    <source>
        <dbReference type="ARBA" id="ARBA00023136"/>
    </source>
</evidence>
<proteinExistence type="predicted"/>
<protein>
    <submittedName>
        <fullName evidence="5">Surface antigen</fullName>
    </submittedName>
</protein>
<dbReference type="AlphaFoldDB" id="A0A1M6YCR2"/>
<keyword evidence="2" id="KW-0472">Membrane</keyword>
<gene>
    <name evidence="6" type="ORF">SAMN02745108_01727</name>
    <name evidence="5" type="ORF">SAMN05720469_14020</name>
</gene>
<dbReference type="InterPro" id="IPR000184">
    <property type="entry name" value="Bac_surfAg_D15"/>
</dbReference>
<keyword evidence="3" id="KW-0732">Signal</keyword>
<evidence type="ECO:0000313" key="5">
    <source>
        <dbReference type="EMBL" id="SHL16028.1"/>
    </source>
</evidence>
<name>A0A1M6YCR2_9BACT</name>
<feature type="chain" id="PRO_5044562717" evidence="3">
    <location>
        <begin position="19"/>
        <end position="487"/>
    </location>
</feature>
<evidence type="ECO:0000256" key="1">
    <source>
        <dbReference type="ARBA" id="ARBA00004370"/>
    </source>
</evidence>
<evidence type="ECO:0000313" key="7">
    <source>
        <dbReference type="Proteomes" id="UP000184275"/>
    </source>
</evidence>